<dbReference type="Gene3D" id="1.20.1070.10">
    <property type="entry name" value="Rhodopsin 7-helix transmembrane proteins"/>
    <property type="match status" value="1"/>
</dbReference>
<dbReference type="OrthoDB" id="2101615at2759"/>
<evidence type="ECO:0000313" key="2">
    <source>
        <dbReference type="EMBL" id="CAI5451730.1"/>
    </source>
</evidence>
<proteinExistence type="predicted"/>
<feature type="transmembrane region" description="Helical" evidence="1">
    <location>
        <begin position="194"/>
        <end position="213"/>
    </location>
</feature>
<protein>
    <recommendedName>
        <fullName evidence="4">Seven TM Receptor</fullName>
    </recommendedName>
</protein>
<keyword evidence="1" id="KW-0812">Transmembrane</keyword>
<organism evidence="2 3">
    <name type="scientific">Caenorhabditis angaria</name>
    <dbReference type="NCBI Taxonomy" id="860376"/>
    <lineage>
        <taxon>Eukaryota</taxon>
        <taxon>Metazoa</taxon>
        <taxon>Ecdysozoa</taxon>
        <taxon>Nematoda</taxon>
        <taxon>Chromadorea</taxon>
        <taxon>Rhabditida</taxon>
        <taxon>Rhabditina</taxon>
        <taxon>Rhabditomorpha</taxon>
        <taxon>Rhabditoidea</taxon>
        <taxon>Rhabditidae</taxon>
        <taxon>Peloderinae</taxon>
        <taxon>Caenorhabditis</taxon>
    </lineage>
</organism>
<feature type="transmembrane region" description="Helical" evidence="1">
    <location>
        <begin position="44"/>
        <end position="66"/>
    </location>
</feature>
<dbReference type="EMBL" id="CANHGI010000005">
    <property type="protein sequence ID" value="CAI5451730.1"/>
    <property type="molecule type" value="Genomic_DNA"/>
</dbReference>
<keyword evidence="3" id="KW-1185">Reference proteome</keyword>
<name>A0A9P1ITB1_9PELO</name>
<dbReference type="SUPFAM" id="SSF81321">
    <property type="entry name" value="Family A G protein-coupled receptor-like"/>
    <property type="match status" value="1"/>
</dbReference>
<evidence type="ECO:0008006" key="4">
    <source>
        <dbReference type="Google" id="ProtNLM"/>
    </source>
</evidence>
<feature type="transmembrane region" description="Helical" evidence="1">
    <location>
        <begin position="86"/>
        <end position="110"/>
    </location>
</feature>
<feature type="transmembrane region" description="Helical" evidence="1">
    <location>
        <begin position="6"/>
        <end position="32"/>
    </location>
</feature>
<sequence length="323" mass="37064">MSILYEFSFILSVIGLFLTLILNPVVIYITLFKIQKILGIYRNLIVIAALLGLCFSILDILVHPFFHSYNEVFFYFTFQDVFGDFWMLASLLLYAFLHSSLISFIAVQFIYRYFVVTNNPRASQFQGCKLILWVSYAFSFGLIYTSAIFMLCPSSSQEKEQLRETFIETYNVLIEKTHGFVFVGNSGMAGSGSLLGVVVFQFSVMVFCGIRMNRELEKNQNHMSNSYKNLQKQFLKVLVFQISGPCILFYLPLVPIFFAPLFKLKFSFESGVLISTFSLFPPIDSMILMSVVTEYRKSFKNLLKKNKISGIIVSPGQTIQYVH</sequence>
<comment type="caution">
    <text evidence="2">The sequence shown here is derived from an EMBL/GenBank/DDBJ whole genome shotgun (WGS) entry which is preliminary data.</text>
</comment>
<dbReference type="AlphaFoldDB" id="A0A9P1ITB1"/>
<dbReference type="Proteomes" id="UP001152747">
    <property type="component" value="Unassembled WGS sequence"/>
</dbReference>
<dbReference type="InterPro" id="IPR019428">
    <property type="entry name" value="7TM_GPCR_serpentine_rcpt_Str"/>
</dbReference>
<reference evidence="2" key="1">
    <citation type="submission" date="2022-11" db="EMBL/GenBank/DDBJ databases">
        <authorList>
            <person name="Kikuchi T."/>
        </authorList>
    </citation>
    <scope>NUCLEOTIDE SEQUENCE</scope>
    <source>
        <strain evidence="2">PS1010</strain>
    </source>
</reference>
<accession>A0A9P1ITB1</accession>
<evidence type="ECO:0000256" key="1">
    <source>
        <dbReference type="SAM" id="Phobius"/>
    </source>
</evidence>
<feature type="transmembrane region" description="Helical" evidence="1">
    <location>
        <begin position="270"/>
        <end position="292"/>
    </location>
</feature>
<keyword evidence="1" id="KW-0472">Membrane</keyword>
<feature type="transmembrane region" description="Helical" evidence="1">
    <location>
        <begin position="234"/>
        <end position="258"/>
    </location>
</feature>
<dbReference type="Pfam" id="PF10326">
    <property type="entry name" value="7TM_GPCR_Str"/>
    <property type="match status" value="1"/>
</dbReference>
<gene>
    <name evidence="2" type="ORF">CAMP_LOCUS14367</name>
</gene>
<evidence type="ECO:0000313" key="3">
    <source>
        <dbReference type="Proteomes" id="UP001152747"/>
    </source>
</evidence>
<keyword evidence="1" id="KW-1133">Transmembrane helix</keyword>
<feature type="transmembrane region" description="Helical" evidence="1">
    <location>
        <begin position="130"/>
        <end position="151"/>
    </location>
</feature>
<dbReference type="PANTHER" id="PTHR46000">
    <property type="entry name" value="SEVEN TM RECEPTOR-RELATED"/>
    <property type="match status" value="1"/>
</dbReference>